<name>A0A645DQ86_9ZZZZ</name>
<gene>
    <name evidence="1" type="ORF">SDC9_138618</name>
</gene>
<organism evidence="1">
    <name type="scientific">bioreactor metagenome</name>
    <dbReference type="NCBI Taxonomy" id="1076179"/>
    <lineage>
        <taxon>unclassified sequences</taxon>
        <taxon>metagenomes</taxon>
        <taxon>ecological metagenomes</taxon>
    </lineage>
</organism>
<dbReference type="AlphaFoldDB" id="A0A645DQ86"/>
<protein>
    <submittedName>
        <fullName evidence="1">Uncharacterized protein</fullName>
    </submittedName>
</protein>
<evidence type="ECO:0000313" key="1">
    <source>
        <dbReference type="EMBL" id="MPM91487.1"/>
    </source>
</evidence>
<proteinExistence type="predicted"/>
<sequence>MLTEQVKSKRKKALLNIVRKIQLKYTSLDYQMCSVNGVDLIITQ</sequence>
<dbReference type="EMBL" id="VSSQ01038534">
    <property type="protein sequence ID" value="MPM91487.1"/>
    <property type="molecule type" value="Genomic_DNA"/>
</dbReference>
<comment type="caution">
    <text evidence="1">The sequence shown here is derived from an EMBL/GenBank/DDBJ whole genome shotgun (WGS) entry which is preliminary data.</text>
</comment>
<reference evidence="1" key="1">
    <citation type="submission" date="2019-08" db="EMBL/GenBank/DDBJ databases">
        <authorList>
            <person name="Kucharzyk K."/>
            <person name="Murdoch R.W."/>
            <person name="Higgins S."/>
            <person name="Loffler F."/>
        </authorList>
    </citation>
    <scope>NUCLEOTIDE SEQUENCE</scope>
</reference>
<accession>A0A645DQ86</accession>